<gene>
    <name evidence="2" type="ORF">IFO71_11910</name>
</gene>
<dbReference type="AlphaFoldDB" id="A0AAW3ZK02"/>
<accession>A0AAW3ZK02</accession>
<dbReference type="Proteomes" id="UP000613768">
    <property type="component" value="Unassembled WGS sequence"/>
</dbReference>
<dbReference type="InterPro" id="IPR032710">
    <property type="entry name" value="NTF2-like_dom_sf"/>
</dbReference>
<dbReference type="RefSeq" id="WP_192029865.1">
    <property type="nucleotide sequence ID" value="NZ_JACYTR010000023.1"/>
</dbReference>
<evidence type="ECO:0000313" key="3">
    <source>
        <dbReference type="Proteomes" id="UP000613768"/>
    </source>
</evidence>
<organism evidence="2 3">
    <name type="scientific">Pseudomarimonas arenosa</name>
    <dbReference type="NCBI Taxonomy" id="2774145"/>
    <lineage>
        <taxon>Bacteria</taxon>
        <taxon>Pseudomonadati</taxon>
        <taxon>Pseudomonadota</taxon>
        <taxon>Gammaproteobacteria</taxon>
        <taxon>Lysobacterales</taxon>
        <taxon>Lysobacteraceae</taxon>
        <taxon>Pseudomarimonas</taxon>
    </lineage>
</organism>
<name>A0AAW3ZK02_9GAMM</name>
<keyword evidence="3" id="KW-1185">Reference proteome</keyword>
<reference evidence="2 3" key="1">
    <citation type="submission" date="2020-09" db="EMBL/GenBank/DDBJ databases">
        <title>Pseudoxanthomonas sp. CAU 1598 isolated from sand of Yaerae Beach.</title>
        <authorList>
            <person name="Kim W."/>
        </authorList>
    </citation>
    <scope>NUCLEOTIDE SEQUENCE [LARGE SCALE GENOMIC DNA]</scope>
    <source>
        <strain evidence="2 3">CAU 1598</strain>
    </source>
</reference>
<evidence type="ECO:0000313" key="2">
    <source>
        <dbReference type="EMBL" id="MBD8526443.1"/>
    </source>
</evidence>
<proteinExistence type="predicted"/>
<dbReference type="EMBL" id="JACYTR010000023">
    <property type="protein sequence ID" value="MBD8526443.1"/>
    <property type="molecule type" value="Genomic_DNA"/>
</dbReference>
<comment type="caution">
    <text evidence="2">The sequence shown here is derived from an EMBL/GenBank/DDBJ whole genome shotgun (WGS) entry which is preliminary data.</text>
</comment>
<evidence type="ECO:0000256" key="1">
    <source>
        <dbReference type="SAM" id="SignalP"/>
    </source>
</evidence>
<feature type="signal peptide" evidence="1">
    <location>
        <begin position="1"/>
        <end position="21"/>
    </location>
</feature>
<protein>
    <recommendedName>
        <fullName evidence="4">Nuclear transport factor 2 family protein</fullName>
    </recommendedName>
</protein>
<dbReference type="SUPFAM" id="SSF54427">
    <property type="entry name" value="NTF2-like"/>
    <property type="match status" value="1"/>
</dbReference>
<keyword evidence="1" id="KW-0732">Signal</keyword>
<feature type="chain" id="PRO_5043666211" description="Nuclear transport factor 2 family protein" evidence="1">
    <location>
        <begin position="22"/>
        <end position="142"/>
    </location>
</feature>
<sequence length="142" mass="16031">MIRLLQGALAVALLFTLAACATSPGKPKTPEGRVALDADLRWKAMLTGDWKTAYAYFTPGYRELNRYEDFEARMMNRRINWTAAVVDSVTCEAAERCTARVRIEFDLIGGLPGAGEIKSFRTVDEVWLLSDGKWRMLPERQL</sequence>
<evidence type="ECO:0008006" key="4">
    <source>
        <dbReference type="Google" id="ProtNLM"/>
    </source>
</evidence>
<dbReference type="PROSITE" id="PS51257">
    <property type="entry name" value="PROKAR_LIPOPROTEIN"/>
    <property type="match status" value="1"/>
</dbReference>